<reference evidence="6 7" key="1">
    <citation type="submission" date="2020-08" db="EMBL/GenBank/DDBJ databases">
        <title>Cohnella phylogeny.</title>
        <authorList>
            <person name="Dunlap C."/>
        </authorList>
    </citation>
    <scope>NUCLEOTIDE SEQUENCE [LARGE SCALE GENOMIC DNA]</scope>
    <source>
        <strain evidence="6 7">DSM 25239</strain>
    </source>
</reference>
<dbReference type="SUPFAM" id="SSF52540">
    <property type="entry name" value="P-loop containing nucleoside triphosphate hydrolases"/>
    <property type="match status" value="1"/>
</dbReference>
<dbReference type="Gene3D" id="1.25.40.10">
    <property type="entry name" value="Tetratricopeptide repeat domain"/>
    <property type="match status" value="1"/>
</dbReference>
<evidence type="ECO:0000256" key="4">
    <source>
        <dbReference type="SAM" id="Coils"/>
    </source>
</evidence>
<sequence>MRQDVILQTKIRPPLPRDNGIARDRLARRLTEALNGRLTLVCAPAGFGKTTLLSQWARQSPAPVAWFSIDETDDDLMKFWRTFVRSVAPFVSPALPERLEPLLLAYPNATIRSILDILLSELEEKAPDRLAIVLDDYHTLSDASIHDSLAYAIDHLPDRVHLTISSRTEPPVSTAKWNARGQRLDLSAKQLSFTPEETGRFCRDSAGLALSDERIGQLMRWTEGWAASLQLISLRLSEHDDPERFFDQYRGDDRNLMQYLFEEVFGHLPDELRTFLLRTSALSRFDAPACDALALTGNAGRVLEELRKRNLLLSPLDDAGTWYRYHHLLSLFLRNRLQAEEPGLWPELNRLAALHFAGRGLMDEAIEHALAAGDSAMAAGLLAGHVQTVLRNGELATLLRWMGQLPPEAVPHPLALLHSFVLIVTGQFERARAELSRLERVAEGLEGDEAREIQSGLFFVKINLAFSAGDYDQWYAYAERLPDMLPKSPMFYYLNYNTNEPLVRRTVFGLRGEQPPGIEALSHRIISILDSRGWGHSLFAQYIVQSVAEGYYEWDRLRDGEELLRRVEPVARRQRIGGLLVPNRIVLSRLRWAEGSRDAAFEALEEAAVEVRDYPDADHWLSVLGAARAHLLIREGNLAQAEKELNRLRLQPEKPSLFRVMEYTTLARLLGARRKEKEALQLLETLMRLNKREGSLIGMAEVAALRALIEAQRGYRSAAFGYLEQALDIGHPNGYIRTFLDEGDPMLSLLRQFRDYRLKQRTGLVCEPEEAALGYVSDLLTRFAPKEQPIARPNVPEPLTAKERAVLLEAVRGAVNREIAERLHLTEGTVKVYLSRVYAKLGVSSRIQALHRAEELRLFELE</sequence>
<dbReference type="PRINTS" id="PR00038">
    <property type="entry name" value="HTHLUXR"/>
</dbReference>
<dbReference type="CDD" id="cd06170">
    <property type="entry name" value="LuxR_C_like"/>
    <property type="match status" value="1"/>
</dbReference>
<dbReference type="Gene3D" id="3.40.50.300">
    <property type="entry name" value="P-loop containing nucleotide triphosphate hydrolases"/>
    <property type="match status" value="1"/>
</dbReference>
<dbReference type="Pfam" id="PF00196">
    <property type="entry name" value="GerE"/>
    <property type="match status" value="1"/>
</dbReference>
<proteinExistence type="predicted"/>
<dbReference type="InterPro" id="IPR016032">
    <property type="entry name" value="Sig_transdc_resp-reg_C-effctor"/>
</dbReference>
<name>A0A841U922_9BACL</name>
<dbReference type="RefSeq" id="WP_185139450.1">
    <property type="nucleotide sequence ID" value="NZ_JACJVR010000129.1"/>
</dbReference>
<evidence type="ECO:0000256" key="2">
    <source>
        <dbReference type="ARBA" id="ARBA00023125"/>
    </source>
</evidence>
<organism evidence="6 7">
    <name type="scientific">Cohnella xylanilytica</name>
    <dbReference type="NCBI Taxonomy" id="557555"/>
    <lineage>
        <taxon>Bacteria</taxon>
        <taxon>Bacillati</taxon>
        <taxon>Bacillota</taxon>
        <taxon>Bacilli</taxon>
        <taxon>Bacillales</taxon>
        <taxon>Paenibacillaceae</taxon>
        <taxon>Cohnella</taxon>
    </lineage>
</organism>
<evidence type="ECO:0000313" key="6">
    <source>
        <dbReference type="EMBL" id="MBB6695498.1"/>
    </source>
</evidence>
<feature type="domain" description="HTH luxR-type" evidence="5">
    <location>
        <begin position="792"/>
        <end position="857"/>
    </location>
</feature>
<dbReference type="Gene3D" id="1.10.10.10">
    <property type="entry name" value="Winged helix-like DNA-binding domain superfamily/Winged helix DNA-binding domain"/>
    <property type="match status" value="1"/>
</dbReference>
<dbReference type="InterPro" id="IPR059106">
    <property type="entry name" value="WHD_MalT"/>
</dbReference>
<keyword evidence="2" id="KW-0238">DNA-binding</keyword>
<evidence type="ECO:0000259" key="5">
    <source>
        <dbReference type="PROSITE" id="PS50043"/>
    </source>
</evidence>
<keyword evidence="4" id="KW-0175">Coiled coil</keyword>
<evidence type="ECO:0000313" key="7">
    <source>
        <dbReference type="Proteomes" id="UP000553776"/>
    </source>
</evidence>
<keyword evidence="7" id="KW-1185">Reference proteome</keyword>
<dbReference type="SMART" id="SM00421">
    <property type="entry name" value="HTH_LUXR"/>
    <property type="match status" value="1"/>
</dbReference>
<dbReference type="InterPro" id="IPR041617">
    <property type="entry name" value="TPR_MalT"/>
</dbReference>
<dbReference type="InterPro" id="IPR000792">
    <property type="entry name" value="Tscrpt_reg_LuxR_C"/>
</dbReference>
<evidence type="ECO:0000256" key="1">
    <source>
        <dbReference type="ARBA" id="ARBA00023015"/>
    </source>
</evidence>
<dbReference type="AlphaFoldDB" id="A0A841U922"/>
<keyword evidence="3" id="KW-0804">Transcription</keyword>
<dbReference type="SUPFAM" id="SSF46894">
    <property type="entry name" value="C-terminal effector domain of the bipartite response regulators"/>
    <property type="match status" value="1"/>
</dbReference>
<dbReference type="Pfam" id="PF17874">
    <property type="entry name" value="TPR_MalT"/>
    <property type="match status" value="1"/>
</dbReference>
<dbReference type="PANTHER" id="PTHR44688:SF16">
    <property type="entry name" value="DNA-BINDING TRANSCRIPTIONAL ACTIVATOR DEVR_DOSR"/>
    <property type="match status" value="1"/>
</dbReference>
<protein>
    <submittedName>
        <fullName evidence="6">LuxR family transcriptional regulator</fullName>
    </submittedName>
</protein>
<dbReference type="PROSITE" id="PS00622">
    <property type="entry name" value="HTH_LUXR_1"/>
    <property type="match status" value="1"/>
</dbReference>
<dbReference type="Proteomes" id="UP000553776">
    <property type="component" value="Unassembled WGS sequence"/>
</dbReference>
<dbReference type="InterPro" id="IPR011990">
    <property type="entry name" value="TPR-like_helical_dom_sf"/>
</dbReference>
<dbReference type="GO" id="GO:0003677">
    <property type="term" value="F:DNA binding"/>
    <property type="evidence" value="ECO:0007669"/>
    <property type="project" value="UniProtKB-KW"/>
</dbReference>
<dbReference type="Pfam" id="PF25873">
    <property type="entry name" value="WHD_MalT"/>
    <property type="match status" value="1"/>
</dbReference>
<dbReference type="EMBL" id="JACJVR010000129">
    <property type="protein sequence ID" value="MBB6695498.1"/>
    <property type="molecule type" value="Genomic_DNA"/>
</dbReference>
<dbReference type="PANTHER" id="PTHR44688">
    <property type="entry name" value="DNA-BINDING TRANSCRIPTIONAL ACTIVATOR DEVR_DOSR"/>
    <property type="match status" value="1"/>
</dbReference>
<dbReference type="PROSITE" id="PS50043">
    <property type="entry name" value="HTH_LUXR_2"/>
    <property type="match status" value="1"/>
</dbReference>
<comment type="caution">
    <text evidence="6">The sequence shown here is derived from an EMBL/GenBank/DDBJ whole genome shotgun (WGS) entry which is preliminary data.</text>
</comment>
<keyword evidence="1" id="KW-0805">Transcription regulation</keyword>
<gene>
    <name evidence="6" type="ORF">H7B90_29320</name>
</gene>
<dbReference type="SUPFAM" id="SSF48452">
    <property type="entry name" value="TPR-like"/>
    <property type="match status" value="1"/>
</dbReference>
<evidence type="ECO:0000256" key="3">
    <source>
        <dbReference type="ARBA" id="ARBA00023163"/>
    </source>
</evidence>
<dbReference type="InterPro" id="IPR036388">
    <property type="entry name" value="WH-like_DNA-bd_sf"/>
</dbReference>
<accession>A0A841U922</accession>
<feature type="coiled-coil region" evidence="4">
    <location>
        <begin position="631"/>
        <end position="692"/>
    </location>
</feature>
<dbReference type="GO" id="GO:0006355">
    <property type="term" value="P:regulation of DNA-templated transcription"/>
    <property type="evidence" value="ECO:0007669"/>
    <property type="project" value="InterPro"/>
</dbReference>
<dbReference type="InterPro" id="IPR027417">
    <property type="entry name" value="P-loop_NTPase"/>
</dbReference>